<organism evidence="11">
    <name type="scientific">Photinus pyralis</name>
    <name type="common">Common eastern firefly</name>
    <name type="synonym">Lampyris pyralis</name>
    <dbReference type="NCBI Taxonomy" id="7054"/>
    <lineage>
        <taxon>Eukaryota</taxon>
        <taxon>Metazoa</taxon>
        <taxon>Ecdysozoa</taxon>
        <taxon>Arthropoda</taxon>
        <taxon>Hexapoda</taxon>
        <taxon>Insecta</taxon>
        <taxon>Pterygota</taxon>
        <taxon>Neoptera</taxon>
        <taxon>Endopterygota</taxon>
        <taxon>Coleoptera</taxon>
        <taxon>Polyphaga</taxon>
        <taxon>Elateriformia</taxon>
        <taxon>Elateroidea</taxon>
        <taxon>Lampyridae</taxon>
        <taxon>Lampyrinae</taxon>
        <taxon>Photinus</taxon>
    </lineage>
</organism>
<dbReference type="AlphaFoldDB" id="A0A1Y1L7B2"/>
<keyword evidence="9" id="KW-0393">Immunoglobulin domain</keyword>
<dbReference type="FunFam" id="2.60.40.10:FF:000017">
    <property type="entry name" value="Down syndrome cell adhesion molecule b"/>
    <property type="match status" value="1"/>
</dbReference>
<dbReference type="InterPro" id="IPR013098">
    <property type="entry name" value="Ig_I-set"/>
</dbReference>
<dbReference type="PANTHER" id="PTHR10075:SF100">
    <property type="entry name" value="FASCICLIN-2"/>
    <property type="match status" value="1"/>
</dbReference>
<dbReference type="GO" id="GO:0098632">
    <property type="term" value="F:cell-cell adhesion mediator activity"/>
    <property type="evidence" value="ECO:0007669"/>
    <property type="project" value="TreeGrafter"/>
</dbReference>
<dbReference type="PANTHER" id="PTHR10075">
    <property type="entry name" value="BASIGIN RELATED"/>
    <property type="match status" value="1"/>
</dbReference>
<dbReference type="GO" id="GO:0007156">
    <property type="term" value="P:homophilic cell adhesion via plasma membrane adhesion molecules"/>
    <property type="evidence" value="ECO:0007669"/>
    <property type="project" value="TreeGrafter"/>
</dbReference>
<dbReference type="GO" id="GO:0030424">
    <property type="term" value="C:axon"/>
    <property type="evidence" value="ECO:0007669"/>
    <property type="project" value="TreeGrafter"/>
</dbReference>
<evidence type="ECO:0000256" key="7">
    <source>
        <dbReference type="ARBA" id="ARBA00023136"/>
    </source>
</evidence>
<sequence length="109" mass="12144">MVSITCTVNKGDLPLNISWLLNEKSVANIDTITTLLTNKRISQLSIETLRAEHAGEYACIASNRAGTATFKAQLNINGTYYFVVRTSCVSVLNLHFFHCSSSSYYTFRI</sequence>
<dbReference type="Gene3D" id="2.60.40.10">
    <property type="entry name" value="Immunoglobulins"/>
    <property type="match status" value="1"/>
</dbReference>
<dbReference type="EMBL" id="GEZM01066521">
    <property type="protein sequence ID" value="JAV67835.1"/>
    <property type="molecule type" value="Transcribed_RNA"/>
</dbReference>
<dbReference type="InterPro" id="IPR007110">
    <property type="entry name" value="Ig-like_dom"/>
</dbReference>
<keyword evidence="4" id="KW-0677">Repeat</keyword>
<dbReference type="PROSITE" id="PS50835">
    <property type="entry name" value="IG_LIKE"/>
    <property type="match status" value="1"/>
</dbReference>
<dbReference type="GO" id="GO:0007411">
    <property type="term" value="P:axon guidance"/>
    <property type="evidence" value="ECO:0007669"/>
    <property type="project" value="TreeGrafter"/>
</dbReference>
<accession>A0A1Y1L7B2</accession>
<proteinExistence type="predicted"/>
<comment type="subcellular location">
    <subcellularLocation>
        <location evidence="1">Membrane</location>
        <topology evidence="1">Single-pass membrane protein</topology>
    </subcellularLocation>
</comment>
<evidence type="ECO:0000259" key="10">
    <source>
        <dbReference type="PROSITE" id="PS50835"/>
    </source>
</evidence>
<keyword evidence="7" id="KW-0472">Membrane</keyword>
<evidence type="ECO:0000256" key="4">
    <source>
        <dbReference type="ARBA" id="ARBA00022737"/>
    </source>
</evidence>
<keyword evidence="3" id="KW-0732">Signal</keyword>
<keyword evidence="6" id="KW-1133">Transmembrane helix</keyword>
<dbReference type="Pfam" id="PF07679">
    <property type="entry name" value="I-set"/>
    <property type="match status" value="1"/>
</dbReference>
<protein>
    <recommendedName>
        <fullName evidence="10">Ig-like domain-containing protein</fullName>
    </recommendedName>
</protein>
<dbReference type="SUPFAM" id="SSF48726">
    <property type="entry name" value="Immunoglobulin"/>
    <property type="match status" value="1"/>
</dbReference>
<feature type="domain" description="Ig-like" evidence="10">
    <location>
        <begin position="1"/>
        <end position="75"/>
    </location>
</feature>
<evidence type="ECO:0000256" key="6">
    <source>
        <dbReference type="ARBA" id="ARBA00022989"/>
    </source>
</evidence>
<evidence type="ECO:0000313" key="11">
    <source>
        <dbReference type="EMBL" id="JAV67835.1"/>
    </source>
</evidence>
<name>A0A1Y1L7B2_PHOPY</name>
<keyword evidence="5" id="KW-0130">Cell adhesion</keyword>
<evidence type="ECO:0000256" key="9">
    <source>
        <dbReference type="ARBA" id="ARBA00023319"/>
    </source>
</evidence>
<evidence type="ECO:0000256" key="2">
    <source>
        <dbReference type="ARBA" id="ARBA00022692"/>
    </source>
</evidence>
<dbReference type="InterPro" id="IPR036179">
    <property type="entry name" value="Ig-like_dom_sf"/>
</dbReference>
<dbReference type="GO" id="GO:0005886">
    <property type="term" value="C:plasma membrane"/>
    <property type="evidence" value="ECO:0007669"/>
    <property type="project" value="TreeGrafter"/>
</dbReference>
<evidence type="ECO:0000256" key="8">
    <source>
        <dbReference type="ARBA" id="ARBA00023157"/>
    </source>
</evidence>
<evidence type="ECO:0000256" key="5">
    <source>
        <dbReference type="ARBA" id="ARBA00022889"/>
    </source>
</evidence>
<dbReference type="GO" id="GO:0070593">
    <property type="term" value="P:dendrite self-avoidance"/>
    <property type="evidence" value="ECO:0007669"/>
    <property type="project" value="TreeGrafter"/>
</dbReference>
<dbReference type="InterPro" id="IPR013783">
    <property type="entry name" value="Ig-like_fold"/>
</dbReference>
<keyword evidence="8" id="KW-1015">Disulfide bond</keyword>
<reference evidence="11" key="1">
    <citation type="journal article" date="2016" name="Sci. Rep.">
        <title>Molecular characterization of firefly nuptial gifts: a multi-omics approach sheds light on postcopulatory sexual selection.</title>
        <authorList>
            <person name="Al-Wathiqui N."/>
            <person name="Fallon T.R."/>
            <person name="South A."/>
            <person name="Weng J.K."/>
            <person name="Lewis S.M."/>
        </authorList>
    </citation>
    <scope>NUCLEOTIDE SEQUENCE</scope>
</reference>
<keyword evidence="2" id="KW-0812">Transmembrane</keyword>
<evidence type="ECO:0000256" key="1">
    <source>
        <dbReference type="ARBA" id="ARBA00004167"/>
    </source>
</evidence>
<evidence type="ECO:0000256" key="3">
    <source>
        <dbReference type="ARBA" id="ARBA00022729"/>
    </source>
</evidence>